<dbReference type="InterPro" id="IPR000182">
    <property type="entry name" value="GNAT_dom"/>
</dbReference>
<dbReference type="Pfam" id="PF00583">
    <property type="entry name" value="Acetyltransf_1"/>
    <property type="match status" value="1"/>
</dbReference>
<keyword evidence="3" id="KW-1185">Reference proteome</keyword>
<evidence type="ECO:0000313" key="2">
    <source>
        <dbReference type="EMBL" id="WNF31109.1"/>
    </source>
</evidence>
<protein>
    <recommendedName>
        <fullName evidence="1">N-acetyltransferase domain-containing protein</fullName>
    </recommendedName>
</protein>
<dbReference type="Proteomes" id="UP001303236">
    <property type="component" value="Chromosome"/>
</dbReference>
<dbReference type="InterPro" id="IPR016181">
    <property type="entry name" value="Acyl_CoA_acyltransferase"/>
</dbReference>
<gene>
    <name evidence="2" type="ORF">RI138_32190</name>
</gene>
<accession>A0ABY9W6J2</accession>
<name>A0ABY9W6J2_9ACTN</name>
<dbReference type="PROSITE" id="PS51186">
    <property type="entry name" value="GNAT"/>
    <property type="match status" value="1"/>
</dbReference>
<feature type="domain" description="N-acetyltransferase" evidence="1">
    <location>
        <begin position="1"/>
        <end position="144"/>
    </location>
</feature>
<dbReference type="Gene3D" id="3.40.630.30">
    <property type="match status" value="1"/>
</dbReference>
<evidence type="ECO:0000259" key="1">
    <source>
        <dbReference type="PROSITE" id="PS51186"/>
    </source>
</evidence>
<dbReference type="SUPFAM" id="SSF55729">
    <property type="entry name" value="Acyl-CoA N-acyltransferases (Nat)"/>
    <property type="match status" value="1"/>
</dbReference>
<reference evidence="2 3" key="1">
    <citation type="submission" date="2023-09" db="EMBL/GenBank/DDBJ databases">
        <title>Genome completion map analysis of the actinomycetes C11-1.</title>
        <authorList>
            <person name="Qin P."/>
            <person name="Guan P."/>
        </authorList>
    </citation>
    <scope>NUCLEOTIDE SEQUENCE [LARGE SCALE GENOMIC DNA]</scope>
    <source>
        <strain evidence="2 3">C11-1</strain>
    </source>
</reference>
<dbReference type="EMBL" id="CP134500">
    <property type="protein sequence ID" value="WNF31109.1"/>
    <property type="molecule type" value="Genomic_DNA"/>
</dbReference>
<sequence>MIELLTQVWEEECRPARWQADLQEQTECGDGARRGVWVLDDAGAVVSVAVVHRQRPKETAGRTWPLYLAYLITDKEHRGRGYSALLESHVTAELARQVRPGGGYLKVHKKDADWEKALGFWKHQGWEQAAGLTNTHVLMTKDTALPSAPGLL</sequence>
<evidence type="ECO:0000313" key="3">
    <source>
        <dbReference type="Proteomes" id="UP001303236"/>
    </source>
</evidence>
<proteinExistence type="predicted"/>
<organism evidence="2 3">
    <name type="scientific">Streptomyces durocortorensis</name>
    <dbReference type="NCBI Taxonomy" id="2811104"/>
    <lineage>
        <taxon>Bacteria</taxon>
        <taxon>Bacillati</taxon>
        <taxon>Actinomycetota</taxon>
        <taxon>Actinomycetes</taxon>
        <taxon>Kitasatosporales</taxon>
        <taxon>Streptomycetaceae</taxon>
        <taxon>Streptomyces</taxon>
    </lineage>
</organism>